<evidence type="ECO:0000313" key="3">
    <source>
        <dbReference type="Proteomes" id="UP000450676"/>
    </source>
</evidence>
<accession>A0A7X4HHI2</accession>
<keyword evidence="2" id="KW-0560">Oxidoreductase</keyword>
<dbReference type="GO" id="GO:0004497">
    <property type="term" value="F:monooxygenase activity"/>
    <property type="evidence" value="ECO:0007669"/>
    <property type="project" value="UniProtKB-KW"/>
</dbReference>
<sequence>MSAAGHITVAARWQVKEGAFSEVLAIVAELRPLSLGEPGCLGYEVYQGVDAPNSLLLFERYRDEAALDAHKQSSHYQGLVVGRILPLLEDRRVEFFSAK</sequence>
<name>A0A7X4HHI2_9BURK</name>
<dbReference type="Proteomes" id="UP000450676">
    <property type="component" value="Unassembled WGS sequence"/>
</dbReference>
<dbReference type="InterPro" id="IPR007138">
    <property type="entry name" value="ABM_dom"/>
</dbReference>
<organism evidence="2 3">
    <name type="scientific">Pseudoduganella aquatica</name>
    <dbReference type="NCBI Taxonomy" id="2660641"/>
    <lineage>
        <taxon>Bacteria</taxon>
        <taxon>Pseudomonadati</taxon>
        <taxon>Pseudomonadota</taxon>
        <taxon>Betaproteobacteria</taxon>
        <taxon>Burkholderiales</taxon>
        <taxon>Oxalobacteraceae</taxon>
        <taxon>Telluria group</taxon>
        <taxon>Pseudoduganella</taxon>
    </lineage>
</organism>
<dbReference type="AlphaFoldDB" id="A0A7X4HHI2"/>
<dbReference type="SUPFAM" id="SSF54909">
    <property type="entry name" value="Dimeric alpha+beta barrel"/>
    <property type="match status" value="1"/>
</dbReference>
<dbReference type="InterPro" id="IPR050744">
    <property type="entry name" value="AI-2_Isomerase_LsrG"/>
</dbReference>
<protein>
    <submittedName>
        <fullName evidence="2">Antibiotic biosynthesis monooxygenase</fullName>
    </submittedName>
</protein>
<dbReference type="Gene3D" id="3.30.70.100">
    <property type="match status" value="1"/>
</dbReference>
<feature type="domain" description="ABM" evidence="1">
    <location>
        <begin position="7"/>
        <end position="95"/>
    </location>
</feature>
<evidence type="ECO:0000259" key="1">
    <source>
        <dbReference type="PROSITE" id="PS51725"/>
    </source>
</evidence>
<dbReference type="PANTHER" id="PTHR33336:SF3">
    <property type="entry name" value="ABM DOMAIN-CONTAINING PROTEIN"/>
    <property type="match status" value="1"/>
</dbReference>
<dbReference type="Pfam" id="PF03992">
    <property type="entry name" value="ABM"/>
    <property type="match status" value="1"/>
</dbReference>
<proteinExistence type="predicted"/>
<dbReference type="PROSITE" id="PS51725">
    <property type="entry name" value="ABM"/>
    <property type="match status" value="1"/>
</dbReference>
<dbReference type="GO" id="GO:0005829">
    <property type="term" value="C:cytosol"/>
    <property type="evidence" value="ECO:0007669"/>
    <property type="project" value="TreeGrafter"/>
</dbReference>
<dbReference type="RefSeq" id="WP_161074897.1">
    <property type="nucleotide sequence ID" value="NZ_WWCU01000041.1"/>
</dbReference>
<comment type="caution">
    <text evidence="2">The sequence shown here is derived from an EMBL/GenBank/DDBJ whole genome shotgun (WGS) entry which is preliminary data.</text>
</comment>
<dbReference type="InterPro" id="IPR011008">
    <property type="entry name" value="Dimeric_a/b-barrel"/>
</dbReference>
<reference evidence="2 3" key="1">
    <citation type="submission" date="2019-12" db="EMBL/GenBank/DDBJ databases">
        <title>Novel species isolated from a subtropical stream in China.</title>
        <authorList>
            <person name="Lu H."/>
        </authorList>
    </citation>
    <scope>NUCLEOTIDE SEQUENCE [LARGE SCALE GENOMIC DNA]</scope>
    <source>
        <strain evidence="2 3">FT127W</strain>
    </source>
</reference>
<keyword evidence="3" id="KW-1185">Reference proteome</keyword>
<gene>
    <name evidence="2" type="ORF">GTP77_25160</name>
</gene>
<evidence type="ECO:0000313" key="2">
    <source>
        <dbReference type="EMBL" id="MYN10612.1"/>
    </source>
</evidence>
<keyword evidence="2" id="KW-0503">Monooxygenase</keyword>
<dbReference type="EMBL" id="WWCU01000041">
    <property type="protein sequence ID" value="MYN10612.1"/>
    <property type="molecule type" value="Genomic_DNA"/>
</dbReference>
<dbReference type="PANTHER" id="PTHR33336">
    <property type="entry name" value="QUINOL MONOOXYGENASE YGIN-RELATED"/>
    <property type="match status" value="1"/>
</dbReference>